<dbReference type="Pfam" id="PF16544">
    <property type="entry name" value="STAR_dimer"/>
    <property type="match status" value="1"/>
</dbReference>
<dbReference type="WBParaSite" id="EEL_0000568501-mRNA-1">
    <property type="protein sequence ID" value="EEL_0000568501-mRNA-1"/>
    <property type="gene ID" value="EEL_0000568501"/>
</dbReference>
<organism evidence="4 5">
    <name type="scientific">Elaeophora elaphi</name>
    <dbReference type="NCBI Taxonomy" id="1147741"/>
    <lineage>
        <taxon>Eukaryota</taxon>
        <taxon>Metazoa</taxon>
        <taxon>Ecdysozoa</taxon>
        <taxon>Nematoda</taxon>
        <taxon>Chromadorea</taxon>
        <taxon>Rhabditida</taxon>
        <taxon>Spirurina</taxon>
        <taxon>Spiruromorpha</taxon>
        <taxon>Filarioidea</taxon>
        <taxon>Onchocercidae</taxon>
        <taxon>Elaeophora</taxon>
    </lineage>
</organism>
<dbReference type="Pfam" id="PF22675">
    <property type="entry name" value="KH-I_KHDC4-BBP"/>
    <property type="match status" value="1"/>
</dbReference>
<dbReference type="InterPro" id="IPR036612">
    <property type="entry name" value="KH_dom_type_1_sf"/>
</dbReference>
<feature type="compositionally biased region" description="Polar residues" evidence="2">
    <location>
        <begin position="32"/>
        <end position="53"/>
    </location>
</feature>
<feature type="compositionally biased region" description="Basic and acidic residues" evidence="2">
    <location>
        <begin position="61"/>
        <end position="70"/>
    </location>
</feature>
<dbReference type="InterPro" id="IPR055256">
    <property type="entry name" value="KH_1_KHDC4/BBP-like"/>
</dbReference>
<dbReference type="GO" id="GO:0003729">
    <property type="term" value="F:mRNA binding"/>
    <property type="evidence" value="ECO:0007669"/>
    <property type="project" value="TreeGrafter"/>
</dbReference>
<name>A0A0R3RUI0_9BILA</name>
<dbReference type="InterPro" id="IPR032377">
    <property type="entry name" value="STAR_dimer"/>
</dbReference>
<evidence type="ECO:0000313" key="4">
    <source>
        <dbReference type="Proteomes" id="UP000050640"/>
    </source>
</evidence>
<dbReference type="SUPFAM" id="SSF54791">
    <property type="entry name" value="Eukaryotic type KH-domain (KH-domain type I)"/>
    <property type="match status" value="1"/>
</dbReference>
<dbReference type="PANTHER" id="PTHR11208:SF147">
    <property type="entry name" value="RNA-BINDING PROTEIN ASD-2"/>
    <property type="match status" value="1"/>
</dbReference>
<keyword evidence="1" id="KW-0694">RNA-binding</keyword>
<dbReference type="AlphaFoldDB" id="A0A0R3RUI0"/>
<dbReference type="Proteomes" id="UP000050640">
    <property type="component" value="Unplaced"/>
</dbReference>
<feature type="region of interest" description="Disordered" evidence="2">
    <location>
        <begin position="1"/>
        <end position="92"/>
    </location>
</feature>
<feature type="domain" description="K Homology" evidence="3">
    <location>
        <begin position="171"/>
        <end position="264"/>
    </location>
</feature>
<evidence type="ECO:0000256" key="1">
    <source>
        <dbReference type="ARBA" id="ARBA00022884"/>
    </source>
</evidence>
<keyword evidence="4" id="KW-1185">Reference proteome</keyword>
<dbReference type="InterPro" id="IPR045071">
    <property type="entry name" value="BBP-like"/>
</dbReference>
<dbReference type="GO" id="GO:0005634">
    <property type="term" value="C:nucleus"/>
    <property type="evidence" value="ECO:0007669"/>
    <property type="project" value="TreeGrafter"/>
</dbReference>
<dbReference type="PANTHER" id="PTHR11208">
    <property type="entry name" value="RNA-BINDING PROTEIN RELATED"/>
    <property type="match status" value="1"/>
</dbReference>
<evidence type="ECO:0000313" key="5">
    <source>
        <dbReference type="WBParaSite" id="EEL_0000568501-mRNA-1"/>
    </source>
</evidence>
<evidence type="ECO:0000256" key="2">
    <source>
        <dbReference type="SAM" id="MobiDB-lite"/>
    </source>
</evidence>
<protein>
    <submittedName>
        <fullName evidence="5">KH domain-containing protein</fullName>
    </submittedName>
</protein>
<reference evidence="5" key="1">
    <citation type="submission" date="2017-02" db="UniProtKB">
        <authorList>
            <consortium name="WormBaseParasite"/>
        </authorList>
    </citation>
    <scope>IDENTIFICATION</scope>
</reference>
<accession>A0A0R3RUI0</accession>
<evidence type="ECO:0000259" key="3">
    <source>
        <dbReference type="SMART" id="SM00322"/>
    </source>
</evidence>
<dbReference type="SMART" id="SM00322">
    <property type="entry name" value="KH"/>
    <property type="match status" value="1"/>
</dbReference>
<dbReference type="STRING" id="1147741.A0A0R3RUI0"/>
<sequence>MSDSGKSSVAGDIANLNFTESEDLDSGKANESVPSIDSPTSESVNSNDLETMNSVTDDDDDSKKKTEKKSTISSDNSESSDSEEQHSNEYSQKTSAEYLARLIQEKESLKAIPRIFKFKHAIRLIDAEIAKIRESIGELAGVNEERAGQPILTIEGQEVTNDKSSPAGKKVLLQEKIFIPVNEHPSYNFVGRILGPRGMTARQLEEEYGCRIMIRGRGSTREGNAYHRNMSRDDMKEALHVVVQCEDVEEIAKEKLKRAIECIQKMLVPPQNGEDELKRKQLMELSIINGTYRPTNASRTALRNRPPLPSFNADQITAGNTVHGANIPPLFPNGRARDDGRAISHNSRTGVNTSYNFTQQHSYNAHTANTRQALASLGFDMDAFEVVDCYGKRMGRARAGQAAAAATATAAAPMAQYPLSYGFRPSIVDPFAMQYVWTPTINPSMLGVYDNSYNALATEYYNQVVTRDTSATRGHRARIGDRMAQPSNVQPVNLQQCITAAAMLSGTSSFRTDASGDGPNGHQ</sequence>
<proteinExistence type="predicted"/>
<dbReference type="Gene3D" id="3.30.1370.10">
    <property type="entry name" value="K Homology domain, type 1"/>
    <property type="match status" value="1"/>
</dbReference>
<dbReference type="InterPro" id="IPR004087">
    <property type="entry name" value="KH_dom"/>
</dbReference>
<dbReference type="GO" id="GO:0048024">
    <property type="term" value="P:regulation of mRNA splicing, via spliceosome"/>
    <property type="evidence" value="ECO:0007669"/>
    <property type="project" value="TreeGrafter"/>
</dbReference>